<evidence type="ECO:0000313" key="7">
    <source>
        <dbReference type="EMBL" id="QJR10527.1"/>
    </source>
</evidence>
<reference evidence="7 8" key="1">
    <citation type="submission" date="2020-04" db="EMBL/GenBank/DDBJ databases">
        <title>Usitatibacter rugosus gen. nov., sp. nov. and Usitatibacter palustris sp. nov., novel members of Usitatibacteraceae fam. nov. within the order Nitrosomonadales isolated from soil.</title>
        <authorList>
            <person name="Huber K.J."/>
            <person name="Neumann-Schaal M."/>
            <person name="Geppert A."/>
            <person name="Luckner M."/>
            <person name="Wanner G."/>
            <person name="Overmann J."/>
        </authorList>
    </citation>
    <scope>NUCLEOTIDE SEQUENCE [LARGE SCALE GENOMIC DNA]</scope>
    <source>
        <strain evidence="7 8">0125_3</strain>
    </source>
</reference>
<dbReference type="EMBL" id="CP053069">
    <property type="protein sequence ID" value="QJR10527.1"/>
    <property type="molecule type" value="Genomic_DNA"/>
</dbReference>
<dbReference type="PROSITE" id="PS51635">
    <property type="entry name" value="PNPLA"/>
    <property type="match status" value="1"/>
</dbReference>
<dbReference type="GO" id="GO:0016787">
    <property type="term" value="F:hydrolase activity"/>
    <property type="evidence" value="ECO:0007669"/>
    <property type="project" value="UniProtKB-UniRule"/>
</dbReference>
<dbReference type="PANTHER" id="PTHR14226:SF29">
    <property type="entry name" value="NEUROPATHY TARGET ESTERASE SWS"/>
    <property type="match status" value="1"/>
</dbReference>
<evidence type="ECO:0000256" key="4">
    <source>
        <dbReference type="PROSITE-ProRule" id="PRU01161"/>
    </source>
</evidence>
<dbReference type="AlphaFoldDB" id="A0A6M4GYD9"/>
<accession>A0A6M4GYD9</accession>
<evidence type="ECO:0000256" key="2">
    <source>
        <dbReference type="ARBA" id="ARBA00022963"/>
    </source>
</evidence>
<dbReference type="InterPro" id="IPR016035">
    <property type="entry name" value="Acyl_Trfase/lysoPLipase"/>
</dbReference>
<feature type="short sequence motif" description="GXSXG" evidence="4">
    <location>
        <begin position="75"/>
        <end position="79"/>
    </location>
</feature>
<keyword evidence="3 4" id="KW-0443">Lipid metabolism</keyword>
<keyword evidence="2 4" id="KW-0442">Lipid degradation</keyword>
<dbReference type="SUPFAM" id="SSF52151">
    <property type="entry name" value="FabD/lysophospholipase-like"/>
    <property type="match status" value="1"/>
</dbReference>
<feature type="region of interest" description="Disordered" evidence="5">
    <location>
        <begin position="295"/>
        <end position="314"/>
    </location>
</feature>
<dbReference type="InterPro" id="IPR050301">
    <property type="entry name" value="NTE"/>
</dbReference>
<feature type="active site" description="Proton acceptor" evidence="4">
    <location>
        <position position="189"/>
    </location>
</feature>
<protein>
    <submittedName>
        <fullName evidence="7">Putative NTE family protein</fullName>
    </submittedName>
</protein>
<dbReference type="PROSITE" id="PS51257">
    <property type="entry name" value="PROKAR_LIPOPROTEIN"/>
    <property type="match status" value="1"/>
</dbReference>
<evidence type="ECO:0000256" key="1">
    <source>
        <dbReference type="ARBA" id="ARBA00022801"/>
    </source>
</evidence>
<name>A0A6M4GYD9_9PROT</name>
<dbReference type="Proteomes" id="UP000501534">
    <property type="component" value="Chromosome"/>
</dbReference>
<evidence type="ECO:0000256" key="3">
    <source>
        <dbReference type="ARBA" id="ARBA00023098"/>
    </source>
</evidence>
<keyword evidence="1 4" id="KW-0378">Hydrolase</keyword>
<sequence>MKKLSTLVVTAVLLAGCLGDGDVSSARLPRYEAPAAASAPRVALVLGSGGPRGFAHIGVLKVLEEAGVHADLVVGSSVGAMVGALYASGLDAKTLERMAYDLNVMEFFEFKAISGGLATGRAVQDYVNRHVNGETLEQLKIPFAVATARERDRQLVIFNRGDTGLAVRAAAASPGQFEAVRIGNEKYIDGDEASPVPIHAARQLGAKVVIAVDVSAYEQDTPAGVPQAWVEKDARRAKQVRAEAAEADVMIHPNIGYYAGHTEEYRRRVIAAAERQTRAKMPEIRAALARAGVTLPPAPQSSAMARSPEAVASR</sequence>
<dbReference type="Pfam" id="PF01734">
    <property type="entry name" value="Patatin"/>
    <property type="match status" value="1"/>
</dbReference>
<organism evidence="7 8">
    <name type="scientific">Usitatibacter rugosus</name>
    <dbReference type="NCBI Taxonomy" id="2732067"/>
    <lineage>
        <taxon>Bacteria</taxon>
        <taxon>Pseudomonadati</taxon>
        <taxon>Pseudomonadota</taxon>
        <taxon>Betaproteobacteria</taxon>
        <taxon>Nitrosomonadales</taxon>
        <taxon>Usitatibacteraceae</taxon>
        <taxon>Usitatibacter</taxon>
    </lineage>
</organism>
<proteinExistence type="predicted"/>
<dbReference type="InterPro" id="IPR002641">
    <property type="entry name" value="PNPLA_dom"/>
</dbReference>
<feature type="domain" description="PNPLA" evidence="6">
    <location>
        <begin position="44"/>
        <end position="202"/>
    </location>
</feature>
<dbReference type="GO" id="GO:0016042">
    <property type="term" value="P:lipid catabolic process"/>
    <property type="evidence" value="ECO:0007669"/>
    <property type="project" value="UniProtKB-UniRule"/>
</dbReference>
<dbReference type="PANTHER" id="PTHR14226">
    <property type="entry name" value="NEUROPATHY TARGET ESTERASE/SWISS CHEESE D.MELANOGASTER"/>
    <property type="match status" value="1"/>
</dbReference>
<gene>
    <name evidence="7" type="ORF">DSM104443_01591</name>
</gene>
<evidence type="ECO:0000256" key="5">
    <source>
        <dbReference type="SAM" id="MobiDB-lite"/>
    </source>
</evidence>
<keyword evidence="8" id="KW-1185">Reference proteome</keyword>
<evidence type="ECO:0000259" key="6">
    <source>
        <dbReference type="PROSITE" id="PS51635"/>
    </source>
</evidence>
<feature type="active site" description="Nucleophile" evidence="4">
    <location>
        <position position="77"/>
    </location>
</feature>
<dbReference type="KEGG" id="uru:DSM104443_01591"/>
<dbReference type="Gene3D" id="3.40.1090.10">
    <property type="entry name" value="Cytosolic phospholipase A2 catalytic domain"/>
    <property type="match status" value="2"/>
</dbReference>
<evidence type="ECO:0000313" key="8">
    <source>
        <dbReference type="Proteomes" id="UP000501534"/>
    </source>
</evidence>
<dbReference type="RefSeq" id="WP_171091109.1">
    <property type="nucleotide sequence ID" value="NZ_CP053069.1"/>
</dbReference>
<comment type="caution">
    <text evidence="4">Lacks conserved residue(s) required for the propagation of feature annotation.</text>
</comment>